<sequence>MSLHDPRWGHNPKSGDKPKAQQGKGPGNDGPPDLDQLWRDFNQRLNRLFGKRGGSDGGGYRPDARGVGVTASVVGAILLLIWLASGAFIVPEGQVGLVSTFGELSHKTGAGFNWRWPAPIQSHKMVNVAQIQTVELGYRANVRNKQANEALMLTADENIVDVQLSVQYKVVDPVAWAFNNSDTVETVRDAAETATRELVGRSKMDALLFEGRDKLAGEAQRMIQQMLARYKMGAEITGVTVQSLSAPEQVAAAFEETVKAQEDRNRARAEAQAYADDVIPEAKGRAARMKQDAEAYRATTVNTAEGNAARFNQVVAEYAKAPAVTRDRMYIDTMQQIFSSTSKVMIDAKAAATINLPLDQMLTRSVANEAAMGSRSGPVIPPAQAVPGQQPVPNVGTVTVNGNAAQAQAQPQTQAQPQAQAQAQPQNQPAPAQEAHPSESVRKTDPRSRESSRERETR</sequence>
<evidence type="ECO:0000313" key="10">
    <source>
        <dbReference type="Proteomes" id="UP001205560"/>
    </source>
</evidence>
<evidence type="ECO:0000256" key="3">
    <source>
        <dbReference type="ARBA" id="ARBA00022692"/>
    </source>
</evidence>
<dbReference type="Pfam" id="PF12221">
    <property type="entry name" value="HflK_N"/>
    <property type="match status" value="1"/>
</dbReference>
<evidence type="ECO:0000313" key="9">
    <source>
        <dbReference type="EMBL" id="MCS0591330.1"/>
    </source>
</evidence>
<evidence type="ECO:0000256" key="5">
    <source>
        <dbReference type="ARBA" id="ARBA00023136"/>
    </source>
</evidence>
<keyword evidence="3 6" id="KW-0812">Transmembrane</keyword>
<gene>
    <name evidence="9" type="primary">hflK</name>
    <name evidence="9" type="ORF">NX782_19250</name>
</gene>
<feature type="domain" description="Band 7" evidence="8">
    <location>
        <begin position="85"/>
        <end position="258"/>
    </location>
</feature>
<organism evidence="9 10">
    <name type="scientific">Massilia norwichensis</name>
    <dbReference type="NCBI Taxonomy" id="1442366"/>
    <lineage>
        <taxon>Bacteria</taxon>
        <taxon>Pseudomonadati</taxon>
        <taxon>Pseudomonadota</taxon>
        <taxon>Betaproteobacteria</taxon>
        <taxon>Burkholderiales</taxon>
        <taxon>Oxalobacteraceae</taxon>
        <taxon>Telluria group</taxon>
        <taxon>Massilia</taxon>
    </lineage>
</organism>
<dbReference type="InterPro" id="IPR020980">
    <property type="entry name" value="Membrane_HflK_N"/>
</dbReference>
<evidence type="ECO:0000256" key="6">
    <source>
        <dbReference type="RuleBase" id="RU364113"/>
    </source>
</evidence>
<feature type="region of interest" description="Disordered" evidence="7">
    <location>
        <begin position="1"/>
        <end position="36"/>
    </location>
</feature>
<comment type="subunit">
    <text evidence="6">HflC and HflK may interact to form a multimeric complex.</text>
</comment>
<dbReference type="SMART" id="SM00244">
    <property type="entry name" value="PHB"/>
    <property type="match status" value="1"/>
</dbReference>
<dbReference type="GO" id="GO:0008233">
    <property type="term" value="F:peptidase activity"/>
    <property type="evidence" value="ECO:0007669"/>
    <property type="project" value="UniProtKB-KW"/>
</dbReference>
<keyword evidence="9" id="KW-0645">Protease</keyword>
<proteinExistence type="inferred from homology"/>
<evidence type="ECO:0000256" key="7">
    <source>
        <dbReference type="SAM" id="MobiDB-lite"/>
    </source>
</evidence>
<accession>A0ABT2AC11</accession>
<comment type="caution">
    <text evidence="9">The sequence shown here is derived from an EMBL/GenBank/DDBJ whole genome shotgun (WGS) entry which is preliminary data.</text>
</comment>
<dbReference type="InterPro" id="IPR050710">
    <property type="entry name" value="Band7/mec-2_domain"/>
</dbReference>
<dbReference type="PANTHER" id="PTHR43327:SF2">
    <property type="entry name" value="MODULATOR OF FTSH PROTEASE HFLK"/>
    <property type="match status" value="1"/>
</dbReference>
<dbReference type="RefSeq" id="WP_258847093.1">
    <property type="nucleotide sequence ID" value="NZ_JANUGX010000025.1"/>
</dbReference>
<feature type="region of interest" description="Disordered" evidence="7">
    <location>
        <begin position="373"/>
        <end position="458"/>
    </location>
</feature>
<keyword evidence="10" id="KW-1185">Reference proteome</keyword>
<reference evidence="9 10" key="1">
    <citation type="submission" date="2022-08" db="EMBL/GenBank/DDBJ databases">
        <title>Reclassification of Massilia species as members of the genera Telluria, Duganella, Pseudoduganella, Mokoshia gen. nov. and Zemynaea gen. nov. using orthogonal and non-orthogonal genome-based approaches.</title>
        <authorList>
            <person name="Bowman J.P."/>
        </authorList>
    </citation>
    <scope>NUCLEOTIDE SEQUENCE [LARGE SCALE GENOMIC DNA]</scope>
    <source>
        <strain evidence="9 10">LMG 28164</strain>
    </source>
</reference>
<evidence type="ECO:0000256" key="1">
    <source>
        <dbReference type="ARBA" id="ARBA00004167"/>
    </source>
</evidence>
<comment type="similarity">
    <text evidence="2 6">Belongs to the band 7/mec-2 family. HflK subfamily.</text>
</comment>
<dbReference type="EMBL" id="JANUGX010000025">
    <property type="protein sequence ID" value="MCS0591330.1"/>
    <property type="molecule type" value="Genomic_DNA"/>
</dbReference>
<dbReference type="PANTHER" id="PTHR43327">
    <property type="entry name" value="STOMATIN-LIKE PROTEIN 2, MITOCHONDRIAL"/>
    <property type="match status" value="1"/>
</dbReference>
<dbReference type="InterPro" id="IPR036013">
    <property type="entry name" value="Band_7/SPFH_dom_sf"/>
</dbReference>
<dbReference type="InterPro" id="IPR001107">
    <property type="entry name" value="Band_7"/>
</dbReference>
<dbReference type="GO" id="GO:0006508">
    <property type="term" value="P:proteolysis"/>
    <property type="evidence" value="ECO:0007669"/>
    <property type="project" value="UniProtKB-KW"/>
</dbReference>
<evidence type="ECO:0000256" key="2">
    <source>
        <dbReference type="ARBA" id="ARBA00006971"/>
    </source>
</evidence>
<protein>
    <recommendedName>
        <fullName evidence="6">Protein HflK</fullName>
    </recommendedName>
</protein>
<dbReference type="Proteomes" id="UP001205560">
    <property type="component" value="Unassembled WGS sequence"/>
</dbReference>
<feature type="compositionally biased region" description="Basic and acidic residues" evidence="7">
    <location>
        <begin position="436"/>
        <end position="458"/>
    </location>
</feature>
<dbReference type="Pfam" id="PF01145">
    <property type="entry name" value="Band_7"/>
    <property type="match status" value="1"/>
</dbReference>
<dbReference type="NCBIfam" id="TIGR01933">
    <property type="entry name" value="hflK"/>
    <property type="match status" value="1"/>
</dbReference>
<keyword evidence="9" id="KW-0378">Hydrolase</keyword>
<evidence type="ECO:0000256" key="4">
    <source>
        <dbReference type="ARBA" id="ARBA00022989"/>
    </source>
</evidence>
<name>A0ABT2AC11_9BURK</name>
<keyword evidence="5 6" id="KW-0472">Membrane</keyword>
<comment type="function">
    <text evidence="6">HflC and HflK could encode or regulate a protease.</text>
</comment>
<keyword evidence="4 6" id="KW-1133">Transmembrane helix</keyword>
<dbReference type="Gene3D" id="3.30.479.30">
    <property type="entry name" value="Band 7 domain"/>
    <property type="match status" value="1"/>
</dbReference>
<feature type="compositionally biased region" description="Low complexity" evidence="7">
    <location>
        <begin position="382"/>
        <end position="433"/>
    </location>
</feature>
<feature type="transmembrane region" description="Helical" evidence="6">
    <location>
        <begin position="67"/>
        <end position="90"/>
    </location>
</feature>
<dbReference type="SUPFAM" id="SSF117892">
    <property type="entry name" value="Band 7/SPFH domain"/>
    <property type="match status" value="1"/>
</dbReference>
<dbReference type="CDD" id="cd03404">
    <property type="entry name" value="SPFH_HflK"/>
    <property type="match status" value="1"/>
</dbReference>
<feature type="compositionally biased region" description="Basic and acidic residues" evidence="7">
    <location>
        <begin position="1"/>
        <end position="19"/>
    </location>
</feature>
<comment type="subcellular location">
    <subcellularLocation>
        <location evidence="1">Membrane</location>
        <topology evidence="1">Single-pass membrane protein</topology>
    </subcellularLocation>
</comment>
<dbReference type="InterPro" id="IPR010201">
    <property type="entry name" value="HflK"/>
</dbReference>
<evidence type="ECO:0000259" key="8">
    <source>
        <dbReference type="SMART" id="SM00244"/>
    </source>
</evidence>